<proteinExistence type="predicted"/>
<dbReference type="AlphaFoldDB" id="A0AAV7EBW2"/>
<feature type="compositionally biased region" description="Basic and acidic residues" evidence="1">
    <location>
        <begin position="82"/>
        <end position="104"/>
    </location>
</feature>
<feature type="region of interest" description="Disordered" evidence="1">
    <location>
        <begin position="73"/>
        <end position="104"/>
    </location>
</feature>
<keyword evidence="3" id="KW-1185">Reference proteome</keyword>
<reference evidence="2 3" key="1">
    <citation type="submission" date="2021-07" db="EMBL/GenBank/DDBJ databases">
        <title>The Aristolochia fimbriata genome: insights into angiosperm evolution, floral development and chemical biosynthesis.</title>
        <authorList>
            <person name="Jiao Y."/>
        </authorList>
    </citation>
    <scope>NUCLEOTIDE SEQUENCE [LARGE SCALE GENOMIC DNA]</scope>
    <source>
        <strain evidence="2">IBCAS-2021</strain>
        <tissue evidence="2">Leaf</tissue>
    </source>
</reference>
<organism evidence="2 3">
    <name type="scientific">Aristolochia fimbriata</name>
    <name type="common">White veined hardy Dutchman's pipe vine</name>
    <dbReference type="NCBI Taxonomy" id="158543"/>
    <lineage>
        <taxon>Eukaryota</taxon>
        <taxon>Viridiplantae</taxon>
        <taxon>Streptophyta</taxon>
        <taxon>Embryophyta</taxon>
        <taxon>Tracheophyta</taxon>
        <taxon>Spermatophyta</taxon>
        <taxon>Magnoliopsida</taxon>
        <taxon>Magnoliidae</taxon>
        <taxon>Piperales</taxon>
        <taxon>Aristolochiaceae</taxon>
        <taxon>Aristolochia</taxon>
    </lineage>
</organism>
<evidence type="ECO:0000313" key="2">
    <source>
        <dbReference type="EMBL" id="KAG9445896.1"/>
    </source>
</evidence>
<comment type="caution">
    <text evidence="2">The sequence shown here is derived from an EMBL/GenBank/DDBJ whole genome shotgun (WGS) entry which is preliminary data.</text>
</comment>
<protein>
    <submittedName>
        <fullName evidence="2">Uncharacterized protein</fullName>
    </submittedName>
</protein>
<evidence type="ECO:0000313" key="3">
    <source>
        <dbReference type="Proteomes" id="UP000825729"/>
    </source>
</evidence>
<dbReference type="EMBL" id="JAINDJ010000005">
    <property type="protein sequence ID" value="KAG9445896.1"/>
    <property type="molecule type" value="Genomic_DNA"/>
</dbReference>
<sequence>MKKGLPVSYRFPGGRRRRRRLRLHRTCSNCELRQKKRYRFATQNSESRIIFFRNSKTTGERSGRRLNAVTEVTPWPGALPDTRGEAEMEKWRNGERNKKEGVEETGKILCGSVPSF</sequence>
<dbReference type="Proteomes" id="UP000825729">
    <property type="component" value="Unassembled WGS sequence"/>
</dbReference>
<evidence type="ECO:0000256" key="1">
    <source>
        <dbReference type="SAM" id="MobiDB-lite"/>
    </source>
</evidence>
<name>A0AAV7EBW2_ARIFI</name>
<gene>
    <name evidence="2" type="ORF">H6P81_012024</name>
</gene>
<accession>A0AAV7EBW2</accession>